<protein>
    <submittedName>
        <fullName evidence="2">Bis(5'-nucleosyl)-tetraphosphatase (Asymmetrical)</fullName>
        <ecNumber evidence="2">3.6.1.17</ecNumber>
    </submittedName>
</protein>
<keyword evidence="2" id="KW-0378">Hydrolase</keyword>
<evidence type="ECO:0000313" key="3">
    <source>
        <dbReference type="Proteomes" id="UP000002484"/>
    </source>
</evidence>
<dbReference type="GO" id="GO:0004081">
    <property type="term" value="F:bis(5'-nucleosyl)-tetraphosphatase (asymmetrical) activity"/>
    <property type="evidence" value="ECO:0007669"/>
    <property type="project" value="UniProtKB-EC"/>
</dbReference>
<dbReference type="InterPro" id="IPR004843">
    <property type="entry name" value="Calcineurin-like_PHP"/>
</dbReference>
<dbReference type="CDD" id="cd07423">
    <property type="entry name" value="MPP_Prp_like"/>
    <property type="match status" value="1"/>
</dbReference>
<dbReference type="HOGENOM" id="CLU_023125_3_0_11"/>
<dbReference type="STRING" id="298654.FraEuI1c_5937"/>
<dbReference type="EMBL" id="CP002299">
    <property type="protein sequence ID" value="ADP83921.1"/>
    <property type="molecule type" value="Genomic_DNA"/>
</dbReference>
<dbReference type="AlphaFoldDB" id="E3IYH6"/>
<dbReference type="GO" id="GO:0016791">
    <property type="term" value="F:phosphatase activity"/>
    <property type="evidence" value="ECO:0007669"/>
    <property type="project" value="TreeGrafter"/>
</dbReference>
<dbReference type="InterPro" id="IPR041780">
    <property type="entry name" value="MPP_PrpE-like"/>
</dbReference>
<keyword evidence="3" id="KW-1185">Reference proteome</keyword>
<accession>E3IYH6</accession>
<dbReference type="Pfam" id="PF00149">
    <property type="entry name" value="Metallophos"/>
    <property type="match status" value="1"/>
</dbReference>
<dbReference type="PANTHER" id="PTHR42850">
    <property type="entry name" value="METALLOPHOSPHOESTERASE"/>
    <property type="match status" value="1"/>
</dbReference>
<gene>
    <name evidence="2" type="ordered locus">FraEuI1c_5937</name>
</gene>
<dbReference type="eggNOG" id="COG0639">
    <property type="taxonomic scope" value="Bacteria"/>
</dbReference>
<dbReference type="InterPro" id="IPR029052">
    <property type="entry name" value="Metallo-depent_PP-like"/>
</dbReference>
<evidence type="ECO:0000259" key="1">
    <source>
        <dbReference type="Pfam" id="PF00149"/>
    </source>
</evidence>
<dbReference type="InterPro" id="IPR050126">
    <property type="entry name" value="Ap4A_hydrolase"/>
</dbReference>
<dbReference type="Proteomes" id="UP000002484">
    <property type="component" value="Chromosome"/>
</dbReference>
<dbReference type="Gene3D" id="3.60.21.10">
    <property type="match status" value="1"/>
</dbReference>
<dbReference type="GO" id="GO:0005737">
    <property type="term" value="C:cytoplasm"/>
    <property type="evidence" value="ECO:0007669"/>
    <property type="project" value="TreeGrafter"/>
</dbReference>
<organism evidence="2 3">
    <name type="scientific">Pseudofrankia inefficax (strain DSM 45817 / CECT 9037 / DDB 130130 / EuI1c)</name>
    <name type="common">Frankia inefficax</name>
    <dbReference type="NCBI Taxonomy" id="298654"/>
    <lineage>
        <taxon>Bacteria</taxon>
        <taxon>Bacillati</taxon>
        <taxon>Actinomycetota</taxon>
        <taxon>Actinomycetes</taxon>
        <taxon>Frankiales</taxon>
        <taxon>Frankiaceae</taxon>
        <taxon>Pseudofrankia</taxon>
    </lineage>
</organism>
<reference evidence="2 3" key="1">
    <citation type="submission" date="2010-10" db="EMBL/GenBank/DDBJ databases">
        <title>Complete sequence of Frankia sp. EuI1c.</title>
        <authorList>
            <consortium name="US DOE Joint Genome Institute"/>
            <person name="Lucas S."/>
            <person name="Copeland A."/>
            <person name="Lapidus A."/>
            <person name="Cheng J.-F."/>
            <person name="Bruce D."/>
            <person name="Goodwin L."/>
            <person name="Pitluck S."/>
            <person name="Chertkov O."/>
            <person name="Detter J.C."/>
            <person name="Han C."/>
            <person name="Tapia R."/>
            <person name="Land M."/>
            <person name="Hauser L."/>
            <person name="Jeffries C."/>
            <person name="Kyrpides N."/>
            <person name="Ivanova N."/>
            <person name="Mikhailova N."/>
            <person name="Beauchemin N."/>
            <person name="Sen A."/>
            <person name="Sur S.A."/>
            <person name="Gtari M."/>
            <person name="Wall L."/>
            <person name="Tisa L."/>
            <person name="Woyke T."/>
        </authorList>
    </citation>
    <scope>NUCLEOTIDE SEQUENCE [LARGE SCALE GENOMIC DNA]</scope>
    <source>
        <strain evidence="3">DSM 45817 / CECT 9037 / EuI1c</strain>
    </source>
</reference>
<proteinExistence type="predicted"/>
<feature type="domain" description="Calcineurin-like phosphoesterase" evidence="1">
    <location>
        <begin position="30"/>
        <end position="235"/>
    </location>
</feature>
<evidence type="ECO:0000313" key="2">
    <source>
        <dbReference type="EMBL" id="ADP83921.1"/>
    </source>
</evidence>
<sequence>MPEPRSAAGVAGTAVSVVPAPVDRSAERGPFDVIGDVHGCSEELEELLARLGYELDRDPAGRAVGARHPAGRRVVFVGDLIDRGPHPAAVLRLAMGMAAAGDALAVAGNHEHKLVRALNGSGGSGGPGEPGGPAKVGQHLARTLEQLATEPVEFQEAVLAFCAGLGSHLVLDGGWLVVAHAGLKESYHGLDSARVRSFALFGDTTGERDEYGFPVRRPWANDYRGRAMVLYGHTPGTQHRWVNNTLCLDTGCCFGGALTAVRYPERDQLRVPARRVYHPPTRPLHDMPAA</sequence>
<dbReference type="SUPFAM" id="SSF56300">
    <property type="entry name" value="Metallo-dependent phosphatases"/>
    <property type="match status" value="1"/>
</dbReference>
<dbReference type="InParanoid" id="E3IYH6"/>
<dbReference type="KEGG" id="fri:FraEuI1c_5937"/>
<dbReference type="EC" id="3.6.1.17" evidence="2"/>
<name>E3IYH6_PSEI1</name>
<dbReference type="PANTHER" id="PTHR42850:SF7">
    <property type="entry name" value="BIS(5'-NUCLEOSYL)-TETRAPHOSPHATASE PRPE [ASYMMETRICAL]"/>
    <property type="match status" value="1"/>
</dbReference>